<gene>
    <name evidence="1" type="ORF">V474_11805</name>
</gene>
<evidence type="ECO:0000313" key="1">
    <source>
        <dbReference type="EMBL" id="KMS60045.1"/>
    </source>
</evidence>
<accession>A0A0J8B0Y8</accession>
<keyword evidence="2" id="KW-1185">Reference proteome</keyword>
<reference evidence="1 2" key="1">
    <citation type="journal article" date="2015" name="G3 (Bethesda)">
        <title>Insights into Ongoing Evolution of the Hexachlorocyclohexane Catabolic Pathway from Comparative Genomics of Ten Sphingomonadaceae Strains.</title>
        <authorList>
            <person name="Pearce S.L."/>
            <person name="Oakeshott J.G."/>
            <person name="Pandey G."/>
        </authorList>
    </citation>
    <scope>NUCLEOTIDE SEQUENCE [LARGE SCALE GENOMIC DNA]</scope>
    <source>
        <strain evidence="1 2">LL02</strain>
    </source>
</reference>
<comment type="caution">
    <text evidence="1">The sequence shown here is derived from an EMBL/GenBank/DDBJ whole genome shotgun (WGS) entry which is preliminary data.</text>
</comment>
<proteinExistence type="predicted"/>
<dbReference type="Proteomes" id="UP000052268">
    <property type="component" value="Unassembled WGS sequence"/>
</dbReference>
<organism evidence="1 2">
    <name type="scientific">Novosphingobium barchaimii LL02</name>
    <dbReference type="NCBI Taxonomy" id="1114963"/>
    <lineage>
        <taxon>Bacteria</taxon>
        <taxon>Pseudomonadati</taxon>
        <taxon>Pseudomonadota</taxon>
        <taxon>Alphaproteobacteria</taxon>
        <taxon>Sphingomonadales</taxon>
        <taxon>Sphingomonadaceae</taxon>
        <taxon>Novosphingobium</taxon>
    </lineage>
</organism>
<dbReference type="AlphaFoldDB" id="A0A0J8B0Y8"/>
<protein>
    <submittedName>
        <fullName evidence="1">Uncharacterized protein</fullName>
    </submittedName>
</protein>
<dbReference type="OrthoDB" id="7553381at2"/>
<evidence type="ECO:0000313" key="2">
    <source>
        <dbReference type="Proteomes" id="UP000052268"/>
    </source>
</evidence>
<dbReference type="PATRIC" id="fig|1114963.3.peg.1267"/>
<name>A0A0J8B0Y8_9SPHN</name>
<dbReference type="EMBL" id="JACU01000002">
    <property type="protein sequence ID" value="KMS60045.1"/>
    <property type="molecule type" value="Genomic_DNA"/>
</dbReference>
<sequence length="172" mass="18314">MLTYYPSGSTFDPSVRVLALPAHAIGDIGEVHAGDGLPAGAFDVPSANLIMAATPCDGPLFLPAIGQASRRTGRDIMLVRTGLFPETLSAVSVDVAFAQAASPMIIPNLAFMRHVDQSLWLVPPLHGPFIEIRTDGLRLTTTAPFSDWDQRCDGTSRAASEIVRIVARGRSC</sequence>
<dbReference type="RefSeq" id="WP_059150573.1">
    <property type="nucleotide sequence ID" value="NZ_KQ130452.1"/>
</dbReference>